<sequence>MLAIEELKDGWMGKAGAKMLLIVKFDQSIKGDGYILKPQSIQAATPVGLLYGAFDYLRRQKVGEDLHVTSNPSYQRRILNHWDNLNGTIERGYAGSSIFWRNEKQAPTVTEADRKLWREYARANASVGINGAVLNNVNASPIILSDDYLNKVKEVADVLRPYGMRVYLSVNFASPMVLGKLATADPLAPGVINWWKDKANEIYKAIPDFGGFLVKANSEGQPGPQDYKRTHVDGANMLADVLQPHGGIVMWRAFVYSASDKDRAKQAYEEFMPFDGRFRDNVIIQVKNGPIDFQPREPFSPLFGAMKKTSVMPEFQITKEYLGENIHLVYLGTLWEEALKSDTYQQGKGSTVARCTDGSLYPQQYTAIAGVANIGLDANWCGSNFDQANWYAYGRLAWDNQLTATQIADEWVKLTFSPDQTTAGDSKWQNGFLKPVTAMMMKSREAMVNYEMPLGLHHIFAADRHYGPGPWYAPKKVRVDWTPPYYHKAGADGIGFDRTSKGTAAVNQYQQTVADEFDNLKTCPEKYLLWFHHLPWTYQVASGRTLWDEICYRYQDGLQSVKEFQKTWDSLRPFVDEQRFEEVQSKLQRQYHDAQVYKDGCLLYFQTFSKMPFPPGCEKPIYTLDYLESIDPFTMEKFPASNGGQ</sequence>
<comment type="caution">
    <text evidence="4">The sequence shown here is derived from an EMBL/GenBank/DDBJ whole genome shotgun (WGS) entry which is preliminary data.</text>
</comment>
<evidence type="ECO:0000259" key="2">
    <source>
        <dbReference type="Pfam" id="PF07477"/>
    </source>
</evidence>
<gene>
    <name evidence="4" type="ORF">C8P68_104131</name>
</gene>
<dbReference type="GO" id="GO:0005576">
    <property type="term" value="C:extracellular region"/>
    <property type="evidence" value="ECO:0007669"/>
    <property type="project" value="InterPro"/>
</dbReference>
<dbReference type="PANTHER" id="PTHR39207:SF1">
    <property type="entry name" value="ALPHA-GLUCURONIDASE A"/>
    <property type="match status" value="1"/>
</dbReference>
<evidence type="ECO:0000313" key="5">
    <source>
        <dbReference type="Proteomes" id="UP000244168"/>
    </source>
</evidence>
<reference evidence="4 5" key="1">
    <citation type="submission" date="2018-04" db="EMBL/GenBank/DDBJ databases">
        <title>Genomic Encyclopedia of Archaeal and Bacterial Type Strains, Phase II (KMG-II): from individual species to whole genera.</title>
        <authorList>
            <person name="Goeker M."/>
        </authorList>
    </citation>
    <scope>NUCLEOTIDE SEQUENCE [LARGE SCALE GENOMIC DNA]</scope>
    <source>
        <strain evidence="4 5">DSM 26809</strain>
    </source>
</reference>
<evidence type="ECO:0000256" key="1">
    <source>
        <dbReference type="ARBA" id="ARBA00022801"/>
    </source>
</evidence>
<dbReference type="SUPFAM" id="SSF51445">
    <property type="entry name" value="(Trans)glycosidases"/>
    <property type="match status" value="1"/>
</dbReference>
<dbReference type="InterPro" id="IPR017853">
    <property type="entry name" value="GH"/>
</dbReference>
<evidence type="ECO:0000313" key="4">
    <source>
        <dbReference type="EMBL" id="PTQ96646.1"/>
    </source>
</evidence>
<dbReference type="GO" id="GO:0033939">
    <property type="term" value="F:xylan alpha-1,2-glucuronosidase activity"/>
    <property type="evidence" value="ECO:0007669"/>
    <property type="project" value="TreeGrafter"/>
</dbReference>
<dbReference type="InterPro" id="IPR011099">
    <property type="entry name" value="Glyco_hydro_67_C"/>
</dbReference>
<dbReference type="InterPro" id="IPR011100">
    <property type="entry name" value="Glyco_hydro_67_cat"/>
</dbReference>
<dbReference type="Pfam" id="PF07488">
    <property type="entry name" value="Glyco_hydro_67M"/>
    <property type="match status" value="1"/>
</dbReference>
<dbReference type="GO" id="GO:0045493">
    <property type="term" value="P:xylan catabolic process"/>
    <property type="evidence" value="ECO:0007669"/>
    <property type="project" value="InterPro"/>
</dbReference>
<protein>
    <submittedName>
        <fullName evidence="4">Alpha-glucuronidase</fullName>
    </submittedName>
</protein>
<dbReference type="AlphaFoldDB" id="A0A2T5J9B3"/>
<feature type="domain" description="Glycosyl hydrolase family 67 C-terminal" evidence="2">
    <location>
        <begin position="381"/>
        <end position="615"/>
    </location>
</feature>
<accession>A0A2T5J9B3</accession>
<evidence type="ECO:0000259" key="3">
    <source>
        <dbReference type="Pfam" id="PF07488"/>
    </source>
</evidence>
<keyword evidence="5" id="KW-1185">Reference proteome</keyword>
<dbReference type="Proteomes" id="UP000244168">
    <property type="component" value="Unassembled WGS sequence"/>
</dbReference>
<dbReference type="SUPFAM" id="SSF55545">
    <property type="entry name" value="beta-N-acetylhexosaminidase-like domain"/>
    <property type="match status" value="1"/>
</dbReference>
<dbReference type="RefSeq" id="WP_369434718.1">
    <property type="nucleotide sequence ID" value="NZ_CP160205.1"/>
</dbReference>
<dbReference type="Gene3D" id="3.90.1330.10">
    <property type="entry name" value="Alpha-glucuronidase, C-terminal domain"/>
    <property type="match status" value="1"/>
</dbReference>
<dbReference type="EMBL" id="QAOQ01000004">
    <property type="protein sequence ID" value="PTQ96646.1"/>
    <property type="molecule type" value="Genomic_DNA"/>
</dbReference>
<proteinExistence type="predicted"/>
<dbReference type="InterPro" id="IPR037054">
    <property type="entry name" value="A-glucoronidase_C_sf"/>
</dbReference>
<dbReference type="Gene3D" id="3.20.20.80">
    <property type="entry name" value="Glycosidases"/>
    <property type="match status" value="1"/>
</dbReference>
<dbReference type="Pfam" id="PF07477">
    <property type="entry name" value="Glyco_hydro_67C"/>
    <property type="match status" value="1"/>
</dbReference>
<dbReference type="InterPro" id="IPR029018">
    <property type="entry name" value="Hex-like_dom2"/>
</dbReference>
<name>A0A2T5J9B3_9SPHI</name>
<feature type="domain" description="Glycosyl hydrolase family 67 catalytic" evidence="3">
    <location>
        <begin position="59"/>
        <end position="380"/>
    </location>
</feature>
<dbReference type="GO" id="GO:0046559">
    <property type="term" value="F:alpha-glucuronidase activity"/>
    <property type="evidence" value="ECO:0007669"/>
    <property type="project" value="InterPro"/>
</dbReference>
<dbReference type="PANTHER" id="PTHR39207">
    <property type="entry name" value="ALPHA-GLUCURONIDASE A"/>
    <property type="match status" value="1"/>
</dbReference>
<organism evidence="4 5">
    <name type="scientific">Mucilaginibacter yixingensis</name>
    <dbReference type="NCBI Taxonomy" id="1295612"/>
    <lineage>
        <taxon>Bacteria</taxon>
        <taxon>Pseudomonadati</taxon>
        <taxon>Bacteroidota</taxon>
        <taxon>Sphingobacteriia</taxon>
        <taxon>Sphingobacteriales</taxon>
        <taxon>Sphingobacteriaceae</taxon>
        <taxon>Mucilaginibacter</taxon>
    </lineage>
</organism>
<keyword evidence="1" id="KW-0378">Hydrolase</keyword>